<accession>A0AAN8BS33</accession>
<evidence type="ECO:0000256" key="1">
    <source>
        <dbReference type="SAM" id="MobiDB-lite"/>
    </source>
</evidence>
<name>A0AAN8BS33_9TELE</name>
<reference evidence="2 3" key="1">
    <citation type="journal article" date="2023" name="Mol. Biol. Evol.">
        <title>Genomics of Secondarily Temperate Adaptation in the Only Non-Antarctic Icefish.</title>
        <authorList>
            <person name="Rivera-Colon A.G."/>
            <person name="Rayamajhi N."/>
            <person name="Minhas B.F."/>
            <person name="Madrigal G."/>
            <person name="Bilyk K.T."/>
            <person name="Yoon V."/>
            <person name="Hune M."/>
            <person name="Gregory S."/>
            <person name="Cheng C.H.C."/>
            <person name="Catchen J.M."/>
        </authorList>
    </citation>
    <scope>NUCLEOTIDE SEQUENCE [LARGE SCALE GENOMIC DNA]</scope>
    <source>
        <strain evidence="2">JC2023a</strain>
    </source>
</reference>
<organism evidence="2 3">
    <name type="scientific">Champsocephalus esox</name>
    <name type="common">pike icefish</name>
    <dbReference type="NCBI Taxonomy" id="159716"/>
    <lineage>
        <taxon>Eukaryota</taxon>
        <taxon>Metazoa</taxon>
        <taxon>Chordata</taxon>
        <taxon>Craniata</taxon>
        <taxon>Vertebrata</taxon>
        <taxon>Euteleostomi</taxon>
        <taxon>Actinopterygii</taxon>
        <taxon>Neopterygii</taxon>
        <taxon>Teleostei</taxon>
        <taxon>Neoteleostei</taxon>
        <taxon>Acanthomorphata</taxon>
        <taxon>Eupercaria</taxon>
        <taxon>Perciformes</taxon>
        <taxon>Notothenioidei</taxon>
        <taxon>Channichthyidae</taxon>
        <taxon>Champsocephalus</taxon>
    </lineage>
</organism>
<dbReference type="AlphaFoldDB" id="A0AAN8BS33"/>
<protein>
    <submittedName>
        <fullName evidence="2">Uncharacterized protein</fullName>
    </submittedName>
</protein>
<proteinExistence type="predicted"/>
<feature type="compositionally biased region" description="Acidic residues" evidence="1">
    <location>
        <begin position="101"/>
        <end position="111"/>
    </location>
</feature>
<evidence type="ECO:0000313" key="2">
    <source>
        <dbReference type="EMBL" id="KAK5890855.1"/>
    </source>
</evidence>
<dbReference type="Proteomes" id="UP001335648">
    <property type="component" value="Unassembled WGS sequence"/>
</dbReference>
<sequence length="133" mass="14794">MRRLVKLRNLKEKSEGGRSRHARRCASSLTRSQPRLCVHISPGREGGEFRTRSLPNREPKCSHIFPSDTSEEGVGSVTLCLCLLSVMLLFGRTGGYSPKGEEEEEEGEEEGGGVYKWSCDPERVGVTFTGKTY</sequence>
<feature type="region of interest" description="Disordered" evidence="1">
    <location>
        <begin position="95"/>
        <end position="114"/>
    </location>
</feature>
<comment type="caution">
    <text evidence="2">The sequence shown here is derived from an EMBL/GenBank/DDBJ whole genome shotgun (WGS) entry which is preliminary data.</text>
</comment>
<dbReference type="EMBL" id="JAULUE010002056">
    <property type="protein sequence ID" value="KAK5890855.1"/>
    <property type="molecule type" value="Genomic_DNA"/>
</dbReference>
<evidence type="ECO:0000313" key="3">
    <source>
        <dbReference type="Proteomes" id="UP001335648"/>
    </source>
</evidence>
<gene>
    <name evidence="2" type="ORF">CesoFtcFv8_014336</name>
</gene>
<keyword evidence="3" id="KW-1185">Reference proteome</keyword>